<protein>
    <submittedName>
        <fullName evidence="2">Uncharacterized protein</fullName>
    </submittedName>
</protein>
<proteinExistence type="predicted"/>
<comment type="caution">
    <text evidence="2">The sequence shown here is derived from an EMBL/GenBank/DDBJ whole genome shotgun (WGS) entry which is preliminary data.</text>
</comment>
<sequence length="60" mass="6661">MLVLRLHALIWSHTPGAPPPRGFRGCARVSPDKSYPALTSATQDRRGCEPQNTRDARLYA</sequence>
<evidence type="ECO:0000313" key="2">
    <source>
        <dbReference type="EMBL" id="MPC99804.1"/>
    </source>
</evidence>
<dbReference type="AlphaFoldDB" id="A0A5B7K597"/>
<organism evidence="2 3">
    <name type="scientific">Portunus trituberculatus</name>
    <name type="common">Swimming crab</name>
    <name type="synonym">Neptunus trituberculatus</name>
    <dbReference type="NCBI Taxonomy" id="210409"/>
    <lineage>
        <taxon>Eukaryota</taxon>
        <taxon>Metazoa</taxon>
        <taxon>Ecdysozoa</taxon>
        <taxon>Arthropoda</taxon>
        <taxon>Crustacea</taxon>
        <taxon>Multicrustacea</taxon>
        <taxon>Malacostraca</taxon>
        <taxon>Eumalacostraca</taxon>
        <taxon>Eucarida</taxon>
        <taxon>Decapoda</taxon>
        <taxon>Pleocyemata</taxon>
        <taxon>Brachyura</taxon>
        <taxon>Eubrachyura</taxon>
        <taxon>Portunoidea</taxon>
        <taxon>Portunidae</taxon>
        <taxon>Portuninae</taxon>
        <taxon>Portunus</taxon>
    </lineage>
</organism>
<dbReference type="Proteomes" id="UP000324222">
    <property type="component" value="Unassembled WGS sequence"/>
</dbReference>
<evidence type="ECO:0000256" key="1">
    <source>
        <dbReference type="SAM" id="MobiDB-lite"/>
    </source>
</evidence>
<feature type="region of interest" description="Disordered" evidence="1">
    <location>
        <begin position="34"/>
        <end position="60"/>
    </location>
</feature>
<feature type="compositionally biased region" description="Basic and acidic residues" evidence="1">
    <location>
        <begin position="43"/>
        <end position="60"/>
    </location>
</feature>
<keyword evidence="3" id="KW-1185">Reference proteome</keyword>
<gene>
    <name evidence="2" type="ORF">E2C01_095243</name>
</gene>
<reference evidence="2 3" key="1">
    <citation type="submission" date="2019-05" db="EMBL/GenBank/DDBJ databases">
        <title>Another draft genome of Portunus trituberculatus and its Hox gene families provides insights of decapod evolution.</title>
        <authorList>
            <person name="Jeong J.-H."/>
            <person name="Song I."/>
            <person name="Kim S."/>
            <person name="Choi T."/>
            <person name="Kim D."/>
            <person name="Ryu S."/>
            <person name="Kim W."/>
        </authorList>
    </citation>
    <scope>NUCLEOTIDE SEQUENCE [LARGE SCALE GENOMIC DNA]</scope>
    <source>
        <tissue evidence="2">Muscle</tissue>
    </source>
</reference>
<name>A0A5B7K597_PORTR</name>
<evidence type="ECO:0000313" key="3">
    <source>
        <dbReference type="Proteomes" id="UP000324222"/>
    </source>
</evidence>
<dbReference type="EMBL" id="VSRR010119973">
    <property type="protein sequence ID" value="MPC99804.1"/>
    <property type="molecule type" value="Genomic_DNA"/>
</dbReference>
<accession>A0A5B7K597</accession>